<evidence type="ECO:0008006" key="6">
    <source>
        <dbReference type="Google" id="ProtNLM"/>
    </source>
</evidence>
<dbReference type="OrthoDB" id="428895at2759"/>
<dbReference type="InterPro" id="IPR035426">
    <property type="entry name" value="Gemin2/Brr1"/>
</dbReference>
<reference evidence="3" key="1">
    <citation type="journal article" date="2021" name="Proc. Natl. Acad. Sci. U.S.A.">
        <title>Three genomes in the algal genus Volvox reveal the fate of a haploid sex-determining region after a transition to homothallism.</title>
        <authorList>
            <person name="Yamamoto K."/>
            <person name="Hamaji T."/>
            <person name="Kawai-Toyooka H."/>
            <person name="Matsuzaki R."/>
            <person name="Takahashi F."/>
            <person name="Nishimura Y."/>
            <person name="Kawachi M."/>
            <person name="Noguchi H."/>
            <person name="Minakuchi Y."/>
            <person name="Umen J.G."/>
            <person name="Toyoda A."/>
            <person name="Nozaki H."/>
        </authorList>
    </citation>
    <scope>NUCLEOTIDE SEQUENCE</scope>
    <source>
        <strain evidence="4">NIES-3785</strain>
        <strain evidence="3">NIES-3786</strain>
    </source>
</reference>
<feature type="compositionally biased region" description="Low complexity" evidence="2">
    <location>
        <begin position="130"/>
        <end position="144"/>
    </location>
</feature>
<proteinExistence type="inferred from homology"/>
<dbReference type="PANTHER" id="PTHR12794">
    <property type="entry name" value="GEMIN2"/>
    <property type="match status" value="1"/>
</dbReference>
<sequence length="450" mass="49303">MSLRSFDEKHDLDIEESPRVEDDEEEDDDGAMVSSDDEEYNLSQFGIAQALPVPDGLPDIDAGPPQTAEEYLRWVRFEASRCPRITRKDIDSAILERQEQRSCQRQQQQTQGCGDVASTTDSRGATTAAGRLRSGNLRRGSSTLTARVPPPITSQCPEWARPSPQWLAIFLQDFYQLRQALGALQRQHAQELASTPLPSLSNTHAWDRLCFEQWQPLEQQPQEQVETSSKECNPEPMFCGERNGEDDGRSQPPPPPPPPASLHAAGGSGLDSEVGSSGLAEQQLSQRHRQQNSQQSFDTRRARGPLESPEAGGSNDGNGEGLASSARQRGETDRLCGPVVRTVLALDQVSVGFLIQRHVGQLNSQSSLSYIRSQWLFALAAVLERPVPPDVAAAMRDLVRRCSAWRADLKHPEDPVLPRLNVLLAVAGGYFGQDELLCAAAVMAGLGDLA</sequence>
<dbReference type="Pfam" id="PF04938">
    <property type="entry name" value="SIP1"/>
    <property type="match status" value="1"/>
</dbReference>
<dbReference type="EMBL" id="BNCP01000024">
    <property type="protein sequence ID" value="GIL82412.1"/>
    <property type="molecule type" value="Genomic_DNA"/>
</dbReference>
<organism evidence="3 5">
    <name type="scientific">Volvox reticuliferus</name>
    <dbReference type="NCBI Taxonomy" id="1737510"/>
    <lineage>
        <taxon>Eukaryota</taxon>
        <taxon>Viridiplantae</taxon>
        <taxon>Chlorophyta</taxon>
        <taxon>core chlorophytes</taxon>
        <taxon>Chlorophyceae</taxon>
        <taxon>CS clade</taxon>
        <taxon>Chlamydomonadales</taxon>
        <taxon>Volvocaceae</taxon>
        <taxon>Volvox</taxon>
    </lineage>
</organism>
<name>A0A8J4CIH7_9CHLO</name>
<dbReference type="Proteomes" id="UP000747110">
    <property type="component" value="Unassembled WGS sequence"/>
</dbReference>
<gene>
    <name evidence="3" type="ORF">Vretifemale_11407</name>
    <name evidence="4" type="ORF">Vretimale_11850</name>
</gene>
<feature type="region of interest" description="Disordered" evidence="2">
    <location>
        <begin position="218"/>
        <end position="331"/>
    </location>
</feature>
<feature type="region of interest" description="Disordered" evidence="2">
    <location>
        <begin position="1"/>
        <end position="40"/>
    </location>
</feature>
<dbReference type="PANTHER" id="PTHR12794:SF0">
    <property type="entry name" value="GEM-ASSOCIATED PROTEIN 2"/>
    <property type="match status" value="1"/>
</dbReference>
<dbReference type="AlphaFoldDB" id="A0A8J4CIH7"/>
<dbReference type="Proteomes" id="UP000722791">
    <property type="component" value="Unassembled WGS sequence"/>
</dbReference>
<feature type="region of interest" description="Disordered" evidence="2">
    <location>
        <begin position="101"/>
        <end position="157"/>
    </location>
</feature>
<feature type="compositionally biased region" description="Pro residues" evidence="2">
    <location>
        <begin position="251"/>
        <end position="260"/>
    </location>
</feature>
<feature type="compositionally biased region" description="Basic and acidic residues" evidence="2">
    <location>
        <begin position="1"/>
        <end position="20"/>
    </location>
</feature>
<dbReference type="GO" id="GO:0005634">
    <property type="term" value="C:nucleus"/>
    <property type="evidence" value="ECO:0007669"/>
    <property type="project" value="TreeGrafter"/>
</dbReference>
<comment type="caution">
    <text evidence="3">The sequence shown here is derived from an EMBL/GenBank/DDBJ whole genome shotgun (WGS) entry which is preliminary data.</text>
</comment>
<protein>
    <recommendedName>
        <fullName evidence="6">Gem-associated protein 2</fullName>
    </recommendedName>
</protein>
<evidence type="ECO:0000313" key="4">
    <source>
        <dbReference type="EMBL" id="GIM07786.1"/>
    </source>
</evidence>
<accession>A0A8J4CIH7</accession>
<dbReference type="GO" id="GO:0032797">
    <property type="term" value="C:SMN complex"/>
    <property type="evidence" value="ECO:0007669"/>
    <property type="project" value="TreeGrafter"/>
</dbReference>
<evidence type="ECO:0000256" key="1">
    <source>
        <dbReference type="ARBA" id="ARBA00025758"/>
    </source>
</evidence>
<evidence type="ECO:0000313" key="3">
    <source>
        <dbReference type="EMBL" id="GIL82412.1"/>
    </source>
</evidence>
<dbReference type="Gene3D" id="1.20.58.1070">
    <property type="match status" value="2"/>
</dbReference>
<evidence type="ECO:0000313" key="5">
    <source>
        <dbReference type="Proteomes" id="UP000747110"/>
    </source>
</evidence>
<keyword evidence="5" id="KW-1185">Reference proteome</keyword>
<feature type="compositionally biased region" description="Acidic residues" evidence="2">
    <location>
        <begin position="21"/>
        <end position="40"/>
    </location>
</feature>
<dbReference type="EMBL" id="BNCQ01000025">
    <property type="protein sequence ID" value="GIM07786.1"/>
    <property type="molecule type" value="Genomic_DNA"/>
</dbReference>
<evidence type="ECO:0000256" key="2">
    <source>
        <dbReference type="SAM" id="MobiDB-lite"/>
    </source>
</evidence>
<dbReference type="GO" id="GO:0000387">
    <property type="term" value="P:spliceosomal snRNP assembly"/>
    <property type="evidence" value="ECO:0007669"/>
    <property type="project" value="InterPro"/>
</dbReference>
<comment type="similarity">
    <text evidence="1">Belongs to the gemin-2 family.</text>
</comment>